<evidence type="ECO:0000256" key="4">
    <source>
        <dbReference type="ARBA" id="ARBA00022737"/>
    </source>
</evidence>
<name>A0A0L9URZ1_PHAAN</name>
<evidence type="ECO:0000256" key="1">
    <source>
        <dbReference type="ARBA" id="ARBA00004167"/>
    </source>
</evidence>
<dbReference type="FunFam" id="3.30.200.20:FF:000432">
    <property type="entry name" value="LRR receptor-like serine/threonine-protein kinase EFR"/>
    <property type="match status" value="1"/>
</dbReference>
<keyword evidence="5 9" id="KW-1133">Transmembrane helix</keyword>
<dbReference type="InterPro" id="IPR050647">
    <property type="entry name" value="Plant_LRR-RLKs"/>
</dbReference>
<evidence type="ECO:0000313" key="13">
    <source>
        <dbReference type="Proteomes" id="UP000053144"/>
    </source>
</evidence>
<feature type="transmembrane region" description="Helical" evidence="9">
    <location>
        <begin position="560"/>
        <end position="584"/>
    </location>
</feature>
<keyword evidence="10" id="KW-0732">Signal</keyword>
<keyword evidence="8" id="KW-0547">Nucleotide-binding</keyword>
<dbReference type="PANTHER" id="PTHR48056">
    <property type="entry name" value="LRR RECEPTOR-LIKE SERINE/THREONINE-PROTEIN KINASE-RELATED"/>
    <property type="match status" value="1"/>
</dbReference>
<dbReference type="OMA" id="LEWWVIS"/>
<gene>
    <name evidence="12" type="ORF">LR48_Vigan06g077200</name>
</gene>
<dbReference type="STRING" id="3914.A0A0L9URZ1"/>
<evidence type="ECO:0000256" key="7">
    <source>
        <dbReference type="ARBA" id="ARBA00023180"/>
    </source>
</evidence>
<dbReference type="InterPro" id="IPR000719">
    <property type="entry name" value="Prot_kinase_dom"/>
</dbReference>
<dbReference type="GO" id="GO:0016020">
    <property type="term" value="C:membrane"/>
    <property type="evidence" value="ECO:0007669"/>
    <property type="project" value="UniProtKB-SubCell"/>
</dbReference>
<protein>
    <recommendedName>
        <fullName evidence="11">Protein kinase domain-containing protein</fullName>
    </recommendedName>
</protein>
<keyword evidence="3 9" id="KW-0812">Transmembrane</keyword>
<sequence>MKPFFLLLLVQLFCLFTLSSLCFIPTVTAFASGNETDHLALLEFKKSISRDPYGILLSWNTSTHFCDWSGITCNLKLQRVTQLVLSRYKLEGSISPHIGNLSYMINFDLAVNNIHGKIPQELGRLSRLQQLSLRNNLLVGEIPTNLTGCNDLRFLYLQRNNLTGKIPIEIGSLQKLEWWVISTNKLTGEIPSFIGNLTSLTVIDVDSNNFEGHIPQEICHFKNLTFASFGQNKFTGTLPSCLYNMSALTMISATDNQLSGSLPPNMFHTLPNLQEFYIAENQISGRIPPSITNASAFFLALEASRNSLTGQIPSMGKFQYLDIISLSWNHLGDNSTTDFDFLESLANSSVSAELERRGLLPLQSRNTHSVMFRTPSFASVCFSSCCRYLNISRNNLTGTIPLDLFKLSSLSILLDLSLNSLSGSIPEEVGSLTNLGRLDMSENHMSGVIPPRMGECIMLEYLYLQGNSLQGTILLRLERLDLSRNQLSGSIPNDLQKISSLKYFNVSFNTLEGEVPTKGVFGNVRTILVMGNNKLCGGTSELHLPPCLVKGKKHAKHHKFGLIAVIVSVIAFLLILSITLTIYWTRKRSNKTSLDSHSSETDHQLATVSFQSLHKGTDGFSATNLIGSGNFSSVYKGTLEELEEKVVAIKVLDLQRKGAHKSFVSECNALRNIKHRNLIQVLTCCSSIDYNGQEFKALIFPYMTNGSLEQWLHPKTPSAEQMRKLSLDQRLNIVSV</sequence>
<proteinExistence type="predicted"/>
<comment type="subcellular location">
    <subcellularLocation>
        <location evidence="1">Membrane</location>
        <topology evidence="1">Single-pass membrane protein</topology>
    </subcellularLocation>
</comment>
<feature type="binding site" evidence="8">
    <location>
        <position position="650"/>
    </location>
    <ligand>
        <name>ATP</name>
        <dbReference type="ChEBI" id="CHEBI:30616"/>
    </ligand>
</feature>
<dbReference type="InterPro" id="IPR011009">
    <property type="entry name" value="Kinase-like_dom_sf"/>
</dbReference>
<dbReference type="InterPro" id="IPR032675">
    <property type="entry name" value="LRR_dom_sf"/>
</dbReference>
<evidence type="ECO:0000259" key="11">
    <source>
        <dbReference type="PROSITE" id="PS50011"/>
    </source>
</evidence>
<dbReference type="SUPFAM" id="SSF52058">
    <property type="entry name" value="L domain-like"/>
    <property type="match status" value="2"/>
</dbReference>
<dbReference type="Gene3D" id="3.80.10.10">
    <property type="entry name" value="Ribonuclease Inhibitor"/>
    <property type="match status" value="3"/>
</dbReference>
<dbReference type="Pfam" id="PF08263">
    <property type="entry name" value="LRRNT_2"/>
    <property type="match status" value="1"/>
</dbReference>
<evidence type="ECO:0000256" key="10">
    <source>
        <dbReference type="SAM" id="SignalP"/>
    </source>
</evidence>
<evidence type="ECO:0000256" key="8">
    <source>
        <dbReference type="PROSITE-ProRule" id="PRU10141"/>
    </source>
</evidence>
<dbReference type="EMBL" id="CM003376">
    <property type="protein sequence ID" value="KOM45466.1"/>
    <property type="molecule type" value="Genomic_DNA"/>
</dbReference>
<dbReference type="FunFam" id="3.80.10.10:FF:000095">
    <property type="entry name" value="LRR receptor-like serine/threonine-protein kinase GSO1"/>
    <property type="match status" value="2"/>
</dbReference>
<keyword evidence="4" id="KW-0677">Repeat</keyword>
<accession>A0A0L9URZ1</accession>
<feature type="signal peptide" evidence="10">
    <location>
        <begin position="1"/>
        <end position="29"/>
    </location>
</feature>
<dbReference type="GO" id="GO:0005524">
    <property type="term" value="F:ATP binding"/>
    <property type="evidence" value="ECO:0007669"/>
    <property type="project" value="UniProtKB-UniRule"/>
</dbReference>
<dbReference type="PANTHER" id="PTHR48056:SF89">
    <property type="entry name" value="OS06G0585982 PROTEIN"/>
    <property type="match status" value="1"/>
</dbReference>
<dbReference type="InterPro" id="IPR013210">
    <property type="entry name" value="LRR_N_plant-typ"/>
</dbReference>
<dbReference type="PROSITE" id="PS00107">
    <property type="entry name" value="PROTEIN_KINASE_ATP"/>
    <property type="match status" value="1"/>
</dbReference>
<evidence type="ECO:0000256" key="3">
    <source>
        <dbReference type="ARBA" id="ARBA00022692"/>
    </source>
</evidence>
<dbReference type="Pfam" id="PF00560">
    <property type="entry name" value="LRR_1"/>
    <property type="match status" value="6"/>
</dbReference>
<dbReference type="GO" id="GO:0004672">
    <property type="term" value="F:protein kinase activity"/>
    <property type="evidence" value="ECO:0007669"/>
    <property type="project" value="InterPro"/>
</dbReference>
<dbReference type="PROSITE" id="PS50011">
    <property type="entry name" value="PROTEIN_KINASE_DOM"/>
    <property type="match status" value="1"/>
</dbReference>
<evidence type="ECO:0000313" key="12">
    <source>
        <dbReference type="EMBL" id="KOM45466.1"/>
    </source>
</evidence>
<feature type="chain" id="PRO_5005595906" description="Protein kinase domain-containing protein" evidence="10">
    <location>
        <begin position="30"/>
        <end position="736"/>
    </location>
</feature>
<dbReference type="SUPFAM" id="SSF56112">
    <property type="entry name" value="Protein kinase-like (PK-like)"/>
    <property type="match status" value="1"/>
</dbReference>
<dbReference type="Gene3D" id="1.10.510.10">
    <property type="entry name" value="Transferase(Phosphotransferase) domain 1"/>
    <property type="match status" value="1"/>
</dbReference>
<dbReference type="Pfam" id="PF07714">
    <property type="entry name" value="PK_Tyr_Ser-Thr"/>
    <property type="match status" value="1"/>
</dbReference>
<evidence type="ECO:0000256" key="2">
    <source>
        <dbReference type="ARBA" id="ARBA00022614"/>
    </source>
</evidence>
<dbReference type="InterPro" id="IPR017441">
    <property type="entry name" value="Protein_kinase_ATP_BS"/>
</dbReference>
<dbReference type="Proteomes" id="UP000053144">
    <property type="component" value="Chromosome 6"/>
</dbReference>
<evidence type="ECO:0000256" key="5">
    <source>
        <dbReference type="ARBA" id="ARBA00022989"/>
    </source>
</evidence>
<evidence type="ECO:0000256" key="6">
    <source>
        <dbReference type="ARBA" id="ARBA00023136"/>
    </source>
</evidence>
<dbReference type="Gramene" id="KOM45466">
    <property type="protein sequence ID" value="KOM45466"/>
    <property type="gene ID" value="LR48_Vigan06g077200"/>
</dbReference>
<feature type="domain" description="Protein kinase" evidence="11">
    <location>
        <begin position="620"/>
        <end position="736"/>
    </location>
</feature>
<dbReference type="InterPro" id="IPR001245">
    <property type="entry name" value="Ser-Thr/Tyr_kinase_cat_dom"/>
</dbReference>
<dbReference type="InterPro" id="IPR003591">
    <property type="entry name" value="Leu-rich_rpt_typical-subtyp"/>
</dbReference>
<dbReference type="InterPro" id="IPR001611">
    <property type="entry name" value="Leu-rich_rpt"/>
</dbReference>
<dbReference type="GO" id="GO:0033612">
    <property type="term" value="F:receptor serine/threonine kinase binding"/>
    <property type="evidence" value="ECO:0007669"/>
    <property type="project" value="TreeGrafter"/>
</dbReference>
<keyword evidence="7" id="KW-0325">Glycoprotein</keyword>
<keyword evidence="8" id="KW-0067">ATP-binding</keyword>
<keyword evidence="2" id="KW-0433">Leucine-rich repeat</keyword>
<organism evidence="12 13">
    <name type="scientific">Phaseolus angularis</name>
    <name type="common">Azuki bean</name>
    <name type="synonym">Vigna angularis</name>
    <dbReference type="NCBI Taxonomy" id="3914"/>
    <lineage>
        <taxon>Eukaryota</taxon>
        <taxon>Viridiplantae</taxon>
        <taxon>Streptophyta</taxon>
        <taxon>Embryophyta</taxon>
        <taxon>Tracheophyta</taxon>
        <taxon>Spermatophyta</taxon>
        <taxon>Magnoliopsida</taxon>
        <taxon>eudicotyledons</taxon>
        <taxon>Gunneridae</taxon>
        <taxon>Pentapetalae</taxon>
        <taxon>rosids</taxon>
        <taxon>fabids</taxon>
        <taxon>Fabales</taxon>
        <taxon>Fabaceae</taxon>
        <taxon>Papilionoideae</taxon>
        <taxon>50 kb inversion clade</taxon>
        <taxon>NPAAA clade</taxon>
        <taxon>indigoferoid/millettioid clade</taxon>
        <taxon>Phaseoleae</taxon>
        <taxon>Vigna</taxon>
    </lineage>
</organism>
<evidence type="ECO:0000256" key="9">
    <source>
        <dbReference type="SAM" id="Phobius"/>
    </source>
</evidence>
<dbReference type="SMART" id="SM00369">
    <property type="entry name" value="LRR_TYP"/>
    <property type="match status" value="6"/>
</dbReference>
<keyword evidence="6 9" id="KW-0472">Membrane</keyword>
<dbReference type="AlphaFoldDB" id="A0A0L9URZ1"/>
<reference evidence="13" key="1">
    <citation type="journal article" date="2015" name="Proc. Natl. Acad. Sci. U.S.A.">
        <title>Genome sequencing of adzuki bean (Vigna angularis) provides insight into high starch and low fat accumulation and domestication.</title>
        <authorList>
            <person name="Yang K."/>
            <person name="Tian Z."/>
            <person name="Chen C."/>
            <person name="Luo L."/>
            <person name="Zhao B."/>
            <person name="Wang Z."/>
            <person name="Yu L."/>
            <person name="Li Y."/>
            <person name="Sun Y."/>
            <person name="Li W."/>
            <person name="Chen Y."/>
            <person name="Li Y."/>
            <person name="Zhang Y."/>
            <person name="Ai D."/>
            <person name="Zhao J."/>
            <person name="Shang C."/>
            <person name="Ma Y."/>
            <person name="Wu B."/>
            <person name="Wang M."/>
            <person name="Gao L."/>
            <person name="Sun D."/>
            <person name="Zhang P."/>
            <person name="Guo F."/>
            <person name="Wang W."/>
            <person name="Li Y."/>
            <person name="Wang J."/>
            <person name="Varshney R.K."/>
            <person name="Wang J."/>
            <person name="Ling H.Q."/>
            <person name="Wan P."/>
        </authorList>
    </citation>
    <scope>NUCLEOTIDE SEQUENCE</scope>
    <source>
        <strain evidence="13">cv. Jingnong 6</strain>
    </source>
</reference>